<keyword evidence="3" id="KW-0378">Hydrolase</keyword>
<feature type="binding site" evidence="4">
    <location>
        <position position="216"/>
    </location>
    <ligand>
        <name>a divalent metal cation</name>
        <dbReference type="ChEBI" id="CHEBI:60240"/>
        <label>1</label>
    </ligand>
</feature>
<dbReference type="Pfam" id="PF01026">
    <property type="entry name" value="TatD_DNase"/>
    <property type="match status" value="1"/>
</dbReference>
<feature type="binding site" evidence="4">
    <location>
        <position position="7"/>
    </location>
    <ligand>
        <name>a divalent metal cation</name>
        <dbReference type="ChEBI" id="CHEBI:60240"/>
        <label>1</label>
    </ligand>
</feature>
<reference evidence="7" key="1">
    <citation type="submission" date="2018-02" db="EMBL/GenBank/DDBJ databases">
        <title>Genome sequencing of Solimonas sp. HR-BB.</title>
        <authorList>
            <person name="Lee Y."/>
            <person name="Jeon C.O."/>
        </authorList>
    </citation>
    <scope>NUCLEOTIDE SEQUENCE [LARGE SCALE GENOMIC DNA]</scope>
    <source>
        <strain evidence="7">HR-E</strain>
    </source>
</reference>
<name>A0A2P6ATS3_9GAMM</name>
<dbReference type="EMBL" id="PTQZ01000044">
    <property type="protein sequence ID" value="PQA48549.1"/>
    <property type="molecule type" value="Genomic_DNA"/>
</dbReference>
<dbReference type="Proteomes" id="UP000243900">
    <property type="component" value="Unassembled WGS sequence"/>
</dbReference>
<evidence type="ECO:0000313" key="6">
    <source>
        <dbReference type="EMBL" id="PQA48549.1"/>
    </source>
</evidence>
<comment type="caution">
    <text evidence="6">The sequence shown here is derived from an EMBL/GenBank/DDBJ whole genome shotgun (WGS) entry which is preliminary data.</text>
</comment>
<dbReference type="InterPro" id="IPR001130">
    <property type="entry name" value="TatD-like"/>
</dbReference>
<comment type="similarity">
    <text evidence="1">Belongs to the metallo-dependent hydrolases superfamily. TatD-type hydrolase family.</text>
</comment>
<feature type="binding site" evidence="4">
    <location>
        <position position="9"/>
    </location>
    <ligand>
        <name>a divalent metal cation</name>
        <dbReference type="ChEBI" id="CHEBI:60240"/>
        <label>1</label>
    </ligand>
</feature>
<evidence type="ECO:0000256" key="2">
    <source>
        <dbReference type="ARBA" id="ARBA00022723"/>
    </source>
</evidence>
<dbReference type="GO" id="GO:0016788">
    <property type="term" value="F:hydrolase activity, acting on ester bonds"/>
    <property type="evidence" value="ECO:0007669"/>
    <property type="project" value="InterPro"/>
</dbReference>
<evidence type="ECO:0000256" key="5">
    <source>
        <dbReference type="SAM" id="MobiDB-lite"/>
    </source>
</evidence>
<keyword evidence="2 4" id="KW-0479">Metal-binding</keyword>
<gene>
    <name evidence="6" type="ORF">C5O18_03235</name>
</gene>
<organism evidence="6 7">
    <name type="scientific">Amnimonas aquatica</name>
    <dbReference type="NCBI Taxonomy" id="2094561"/>
    <lineage>
        <taxon>Bacteria</taxon>
        <taxon>Pseudomonadati</taxon>
        <taxon>Pseudomonadota</taxon>
        <taxon>Gammaproteobacteria</taxon>
        <taxon>Moraxellales</taxon>
        <taxon>Moraxellaceae</taxon>
        <taxon>Amnimonas</taxon>
    </lineage>
</organism>
<dbReference type="Gene3D" id="3.20.20.140">
    <property type="entry name" value="Metal-dependent hydrolases"/>
    <property type="match status" value="1"/>
</dbReference>
<dbReference type="FunFam" id="3.20.20.140:FF:000005">
    <property type="entry name" value="TatD family hydrolase"/>
    <property type="match status" value="1"/>
</dbReference>
<feature type="compositionally biased region" description="Basic and acidic residues" evidence="5">
    <location>
        <begin position="228"/>
        <end position="242"/>
    </location>
</feature>
<dbReference type="OrthoDB" id="9810005at2"/>
<dbReference type="PROSITE" id="PS01137">
    <property type="entry name" value="TATD_1"/>
    <property type="match status" value="1"/>
</dbReference>
<accession>A0A2P6ATS3</accession>
<dbReference type="InterPro" id="IPR018228">
    <property type="entry name" value="DNase_TatD-rel_CS"/>
</dbReference>
<feature type="binding site" evidence="4">
    <location>
        <position position="166"/>
    </location>
    <ligand>
        <name>a divalent metal cation</name>
        <dbReference type="ChEBI" id="CHEBI:60240"/>
        <label>2</label>
    </ligand>
</feature>
<dbReference type="GO" id="GO:0005829">
    <property type="term" value="C:cytosol"/>
    <property type="evidence" value="ECO:0007669"/>
    <property type="project" value="TreeGrafter"/>
</dbReference>
<dbReference type="RefSeq" id="WP_105191419.1">
    <property type="nucleotide sequence ID" value="NZ_PTQZ01000044.1"/>
</dbReference>
<evidence type="ECO:0000256" key="4">
    <source>
        <dbReference type="PIRSR" id="PIRSR005902-1"/>
    </source>
</evidence>
<keyword evidence="7" id="KW-1185">Reference proteome</keyword>
<proteinExistence type="inferred from homology"/>
<feature type="binding site" evidence="4">
    <location>
        <position position="102"/>
    </location>
    <ligand>
        <name>a divalent metal cation</name>
        <dbReference type="ChEBI" id="CHEBI:60240"/>
        <label>1</label>
    </ligand>
</feature>
<dbReference type="PIRSF" id="PIRSF005902">
    <property type="entry name" value="DNase_TatD"/>
    <property type="match status" value="1"/>
</dbReference>
<dbReference type="PANTHER" id="PTHR46124">
    <property type="entry name" value="D-AMINOACYL-TRNA DEACYLASE"/>
    <property type="match status" value="1"/>
</dbReference>
<dbReference type="SUPFAM" id="SSF51556">
    <property type="entry name" value="Metallo-dependent hydrolases"/>
    <property type="match status" value="1"/>
</dbReference>
<dbReference type="CDD" id="cd01310">
    <property type="entry name" value="TatD_DNAse"/>
    <property type="match status" value="1"/>
</dbReference>
<dbReference type="AlphaFoldDB" id="A0A2P6ATS3"/>
<feature type="region of interest" description="Disordered" evidence="5">
    <location>
        <begin position="221"/>
        <end position="243"/>
    </location>
</feature>
<evidence type="ECO:0000256" key="3">
    <source>
        <dbReference type="ARBA" id="ARBA00022801"/>
    </source>
</evidence>
<protein>
    <submittedName>
        <fullName evidence="6">DNAase</fullName>
    </submittedName>
</protein>
<dbReference type="PANTHER" id="PTHR46124:SF3">
    <property type="entry name" value="HYDROLASE"/>
    <property type="match status" value="1"/>
</dbReference>
<dbReference type="GO" id="GO:0046872">
    <property type="term" value="F:metal ion binding"/>
    <property type="evidence" value="ECO:0007669"/>
    <property type="project" value="UniProtKB-KW"/>
</dbReference>
<dbReference type="InterPro" id="IPR032466">
    <property type="entry name" value="Metal_Hydrolase"/>
</dbReference>
<evidence type="ECO:0000313" key="7">
    <source>
        <dbReference type="Proteomes" id="UP000243900"/>
    </source>
</evidence>
<sequence>MELIDSHCHLDAPEFDADRPVVMAAARAAGVAGIVVPAYVAARWHELLTLCRAHAVASSPGLPVLWPALGLHPVHLAAHDDADVGVLADALAAHADVVAVGEIGLDRFLPELTAPAAWARQVRLFEAQLALAKQHDLPVIVHARRCHADIMACLKRVGHRSGGILHAFSGSVEEARQYRRLGLHLGLGGPLTYPQANRLRAVAQALPADAFVIETDAPDLIPHPQHAHHADGRPRQPGERVRNSPAYLPSVLATFAELRGEAPEVLAAQFWQNTVTALRLPSVMASPGVTASATAIS</sequence>
<evidence type="ECO:0000256" key="1">
    <source>
        <dbReference type="ARBA" id="ARBA00009275"/>
    </source>
</evidence>
<feature type="binding site" evidence="4">
    <location>
        <position position="142"/>
    </location>
    <ligand>
        <name>a divalent metal cation</name>
        <dbReference type="ChEBI" id="CHEBI:60240"/>
        <label>2</label>
    </ligand>
</feature>